<evidence type="ECO:0000313" key="3">
    <source>
        <dbReference type="Proteomes" id="UP000029644"/>
    </source>
</evidence>
<organism evidence="2 3">
    <name type="scientific">Algibacter lectus</name>
    <dbReference type="NCBI Taxonomy" id="221126"/>
    <lineage>
        <taxon>Bacteria</taxon>
        <taxon>Pseudomonadati</taxon>
        <taxon>Bacteroidota</taxon>
        <taxon>Flavobacteriia</taxon>
        <taxon>Flavobacteriales</taxon>
        <taxon>Flavobacteriaceae</taxon>
        <taxon>Algibacter</taxon>
    </lineage>
</organism>
<dbReference type="Pfam" id="PF00535">
    <property type="entry name" value="Glycos_transf_2"/>
    <property type="match status" value="1"/>
</dbReference>
<reference evidence="2 3" key="1">
    <citation type="journal article" date="2014" name="Genome Announc.">
        <title>Draft Genome Sequences of Marine Flavobacterium Algibacter lectus Strains SS8 and NR4.</title>
        <authorList>
            <person name="Takatani N."/>
            <person name="Nakanishi M."/>
            <person name="Meirelles P."/>
            <person name="Mino S."/>
            <person name="Suda W."/>
            <person name="Oshima K."/>
            <person name="Hattori M."/>
            <person name="Ohkuma M."/>
            <person name="Hosokawa M."/>
            <person name="Miyashita K."/>
            <person name="Thompson F.L."/>
            <person name="Niwa A."/>
            <person name="Sawabe T."/>
            <person name="Sawabe T."/>
        </authorList>
    </citation>
    <scope>NUCLEOTIDE SEQUENCE [LARGE SCALE GENOMIC DNA]</scope>
    <source>
        <strain evidence="2 3">JCM 19300</strain>
    </source>
</reference>
<dbReference type="Proteomes" id="UP000029644">
    <property type="component" value="Unassembled WGS sequence"/>
</dbReference>
<dbReference type="AlphaFoldDB" id="A0A090VNP9"/>
<dbReference type="PANTHER" id="PTHR43685">
    <property type="entry name" value="GLYCOSYLTRANSFERASE"/>
    <property type="match status" value="1"/>
</dbReference>
<dbReference type="SUPFAM" id="SSF53448">
    <property type="entry name" value="Nucleotide-diphospho-sugar transferases"/>
    <property type="match status" value="1"/>
</dbReference>
<proteinExistence type="predicted"/>
<dbReference type="Gene3D" id="3.90.550.10">
    <property type="entry name" value="Spore Coat Polysaccharide Biosynthesis Protein SpsA, Chain A"/>
    <property type="match status" value="1"/>
</dbReference>
<gene>
    <name evidence="2" type="ORF">JCM19300_33</name>
</gene>
<dbReference type="EMBL" id="BBNQ01000026">
    <property type="protein sequence ID" value="GAL64929.1"/>
    <property type="molecule type" value="Genomic_DNA"/>
</dbReference>
<dbReference type="InterPro" id="IPR029044">
    <property type="entry name" value="Nucleotide-diphossugar_trans"/>
</dbReference>
<keyword evidence="2" id="KW-0808">Transferase</keyword>
<name>A0A090VNP9_9FLAO</name>
<dbReference type="RefSeq" id="WP_238568583.1">
    <property type="nucleotide sequence ID" value="NZ_BBNQ01000026.1"/>
</dbReference>
<comment type="caution">
    <text evidence="2">The sequence shown here is derived from an EMBL/GenBank/DDBJ whole genome shotgun (WGS) entry which is preliminary data.</text>
</comment>
<dbReference type="InterPro" id="IPR001173">
    <property type="entry name" value="Glyco_trans_2-like"/>
</dbReference>
<feature type="domain" description="Glycosyltransferase 2-like" evidence="1">
    <location>
        <begin position="5"/>
        <end position="166"/>
    </location>
</feature>
<dbReference type="CDD" id="cd00761">
    <property type="entry name" value="Glyco_tranf_GTA_type"/>
    <property type="match status" value="1"/>
</dbReference>
<dbReference type="PANTHER" id="PTHR43685:SF2">
    <property type="entry name" value="GLYCOSYLTRANSFERASE 2-LIKE DOMAIN-CONTAINING PROTEIN"/>
    <property type="match status" value="1"/>
</dbReference>
<evidence type="ECO:0000259" key="1">
    <source>
        <dbReference type="Pfam" id="PF00535"/>
    </source>
</evidence>
<sequence>MNLISVVIPTYKRSARLPIAIESVLKQTHSAIEIIVVDDNGDTQYRTDTKNILEPYLKNKSITYIAHNQNQGGCIARNTGAFAATGNYIAFLDDDDFYEPTKLELQLNFLKANKNLDACMCSMYRINEIGKQIVSRENTARGINLKDTILDGNLFTSMLLIKQEVFKTLQGFSDIPRFQDKYFHYKFLAQNYKIDVLDQPLLTLVEHNDIRISLTANRKVIDALSILRAFEVQHQSNFHKKRMEIFKPSFLL</sequence>
<evidence type="ECO:0000313" key="2">
    <source>
        <dbReference type="EMBL" id="GAL64929.1"/>
    </source>
</evidence>
<accession>A0A090VNP9</accession>
<dbReference type="InterPro" id="IPR050834">
    <property type="entry name" value="Glycosyltransf_2"/>
</dbReference>
<protein>
    <submittedName>
        <fullName evidence="2">Probable glycosyl transferase</fullName>
    </submittedName>
</protein>
<dbReference type="GO" id="GO:0016740">
    <property type="term" value="F:transferase activity"/>
    <property type="evidence" value="ECO:0007669"/>
    <property type="project" value="UniProtKB-KW"/>
</dbReference>